<evidence type="ECO:0000313" key="13">
    <source>
        <dbReference type="Proteomes" id="UP000515152"/>
    </source>
</evidence>
<dbReference type="GO" id="GO:0032259">
    <property type="term" value="P:methylation"/>
    <property type="evidence" value="ECO:0007669"/>
    <property type="project" value="UniProtKB-KW"/>
</dbReference>
<dbReference type="RefSeq" id="XP_012696887.1">
    <property type="nucleotide sequence ID" value="XM_012841433.2"/>
</dbReference>
<dbReference type="PANTHER" id="PTHR13539">
    <property type="entry name" value="CALMODULIN-LYSINE N-METHYLTRANSFERASE"/>
    <property type="match status" value="1"/>
</dbReference>
<dbReference type="CTD" id="79823"/>
<dbReference type="Gene3D" id="3.40.50.150">
    <property type="entry name" value="Vaccinia Virus protein VP39"/>
    <property type="match status" value="1"/>
</dbReference>
<dbReference type="InterPro" id="IPR019410">
    <property type="entry name" value="Methyltransf_16"/>
</dbReference>
<proteinExistence type="predicted"/>
<dbReference type="FunFam" id="3.40.50.150:FF:000140">
    <property type="entry name" value="Calmodulin-lysine N-methyltransferase"/>
    <property type="match status" value="1"/>
</dbReference>
<evidence type="ECO:0000256" key="8">
    <source>
        <dbReference type="ARBA" id="ARBA00022691"/>
    </source>
</evidence>
<keyword evidence="9" id="KW-0539">Nucleus</keyword>
<dbReference type="InterPro" id="IPR029063">
    <property type="entry name" value="SAM-dependent_MTases_sf"/>
</dbReference>
<evidence type="ECO:0000256" key="9">
    <source>
        <dbReference type="ARBA" id="ARBA00023242"/>
    </source>
</evidence>
<keyword evidence="13" id="KW-1185">Reference proteome</keyword>
<dbReference type="InterPro" id="IPR025800">
    <property type="entry name" value="CaM-Lys-N-MeTrfase"/>
</dbReference>
<gene>
    <name evidence="14" type="primary">camkmt</name>
</gene>
<comment type="subcellular location">
    <subcellularLocation>
        <location evidence="2">Cytoplasm</location>
    </subcellularLocation>
    <subcellularLocation>
        <location evidence="1">Nucleus</location>
    </subcellularLocation>
</comment>
<dbReference type="GeneID" id="105912464"/>
<evidence type="ECO:0000256" key="4">
    <source>
        <dbReference type="ARBA" id="ARBA00020594"/>
    </source>
</evidence>
<dbReference type="OrthoDB" id="413520at2759"/>
<evidence type="ECO:0000256" key="11">
    <source>
        <dbReference type="ARBA" id="ARBA00055351"/>
    </source>
</evidence>
<evidence type="ECO:0000256" key="7">
    <source>
        <dbReference type="ARBA" id="ARBA00022679"/>
    </source>
</evidence>
<evidence type="ECO:0000256" key="5">
    <source>
        <dbReference type="ARBA" id="ARBA00022490"/>
    </source>
</evidence>
<keyword evidence="8" id="KW-0949">S-adenosyl-L-methionine</keyword>
<feature type="region of interest" description="Disordered" evidence="12">
    <location>
        <begin position="1"/>
        <end position="42"/>
    </location>
</feature>
<evidence type="ECO:0000256" key="10">
    <source>
        <dbReference type="ARBA" id="ARBA00051756"/>
    </source>
</evidence>
<sequence length="338" mass="37883">MEPEQTDNRVVNGVTSDKSAIAANVRQSSDDGTEQQPTRGTDVARARWTILRQVLKQKQVDSGKVPQVSVRRFSSFSLFSRSRVMTPDPDDPSEGQWVEYRSASSPQYSAFLRDNLGPIRVTEVLNSFDNTGNVCVWPSEEVMAHYCLKKRHMFRGLSVCELGGGMTCLAGLMIAVCADAREVILSDGNEKAIQNVRSVIERNRRAGLFTCTDVSSRVVRWDSESDVSALESCFDVVMCADCLFLDQYRGSLVDAVRRLLRPNGTALVFAPPRGETLAQFRGLAERAGFQVRQYLNYDQEVWDVHIGMQREGKDSYDENIHYPHLLTLTQGCDQTPLL</sequence>
<organism evidence="13 14">
    <name type="scientific">Clupea harengus</name>
    <name type="common">Atlantic herring</name>
    <dbReference type="NCBI Taxonomy" id="7950"/>
    <lineage>
        <taxon>Eukaryota</taxon>
        <taxon>Metazoa</taxon>
        <taxon>Chordata</taxon>
        <taxon>Craniata</taxon>
        <taxon>Vertebrata</taxon>
        <taxon>Euteleostomi</taxon>
        <taxon>Actinopterygii</taxon>
        <taxon>Neopterygii</taxon>
        <taxon>Teleostei</taxon>
        <taxon>Clupei</taxon>
        <taxon>Clupeiformes</taxon>
        <taxon>Clupeoidei</taxon>
        <taxon>Clupeidae</taxon>
        <taxon>Clupea</taxon>
    </lineage>
</organism>
<evidence type="ECO:0000256" key="2">
    <source>
        <dbReference type="ARBA" id="ARBA00004496"/>
    </source>
</evidence>
<dbReference type="GO" id="GO:0005634">
    <property type="term" value="C:nucleus"/>
    <property type="evidence" value="ECO:0007669"/>
    <property type="project" value="UniProtKB-SubCell"/>
</dbReference>
<accession>A0A6P3WEX6</accession>
<evidence type="ECO:0000256" key="3">
    <source>
        <dbReference type="ARBA" id="ARBA00011914"/>
    </source>
</evidence>
<name>A0A6P3WEX6_CLUHA</name>
<comment type="function">
    <text evidence="11">Catalyzes the trimethylation of 'Lys-116' in calmodulin.</text>
</comment>
<protein>
    <recommendedName>
        <fullName evidence="4">Calmodulin-lysine N-methyltransferase</fullName>
        <ecNumber evidence="3">2.1.1.60</ecNumber>
    </recommendedName>
</protein>
<dbReference type="Pfam" id="PF10294">
    <property type="entry name" value="Methyltransf_16"/>
    <property type="match status" value="1"/>
</dbReference>
<evidence type="ECO:0000256" key="6">
    <source>
        <dbReference type="ARBA" id="ARBA00022603"/>
    </source>
</evidence>
<evidence type="ECO:0000256" key="12">
    <source>
        <dbReference type="SAM" id="MobiDB-lite"/>
    </source>
</evidence>
<dbReference type="GO" id="GO:0005737">
    <property type="term" value="C:cytoplasm"/>
    <property type="evidence" value="ECO:0007669"/>
    <property type="project" value="UniProtKB-SubCell"/>
</dbReference>
<comment type="catalytic activity">
    <reaction evidence="10">
        <text>[calmodulin]-L-lysine + S-adenosyl-L-methionine = [calmodulin]-N(6)-methyl-L-lysine + S-adenosyl-L-homocysteine + H(+)</text>
        <dbReference type="Rhea" id="RHEA:21556"/>
        <dbReference type="Rhea" id="RHEA-COMP:11360"/>
        <dbReference type="Rhea" id="RHEA-COMP:11361"/>
        <dbReference type="ChEBI" id="CHEBI:15378"/>
        <dbReference type="ChEBI" id="CHEBI:29969"/>
        <dbReference type="ChEBI" id="CHEBI:57856"/>
        <dbReference type="ChEBI" id="CHEBI:59789"/>
        <dbReference type="ChEBI" id="CHEBI:61929"/>
        <dbReference type="EC" id="2.1.1.60"/>
    </reaction>
</comment>
<dbReference type="AlphaFoldDB" id="A0A6P3WEX6"/>
<dbReference type="KEGG" id="char:105912464"/>
<dbReference type="Proteomes" id="UP000515152">
    <property type="component" value="Chromosome 13"/>
</dbReference>
<dbReference type="EC" id="2.1.1.60" evidence="3"/>
<evidence type="ECO:0000256" key="1">
    <source>
        <dbReference type="ARBA" id="ARBA00004123"/>
    </source>
</evidence>
<evidence type="ECO:0000313" key="14">
    <source>
        <dbReference type="RefSeq" id="XP_012696887.1"/>
    </source>
</evidence>
<dbReference type="SUPFAM" id="SSF53335">
    <property type="entry name" value="S-adenosyl-L-methionine-dependent methyltransferases"/>
    <property type="match status" value="1"/>
</dbReference>
<keyword evidence="6" id="KW-0489">Methyltransferase</keyword>
<keyword evidence="5" id="KW-0963">Cytoplasm</keyword>
<dbReference type="GO" id="GO:0018025">
    <property type="term" value="F:calmodulin-lysine N-methyltransferase activity"/>
    <property type="evidence" value="ECO:0007669"/>
    <property type="project" value="UniProtKB-EC"/>
</dbReference>
<dbReference type="PANTHER" id="PTHR13539:SF3">
    <property type="entry name" value="CALMODULIN-LYSINE N-METHYLTRANSFERASE"/>
    <property type="match status" value="1"/>
</dbReference>
<keyword evidence="7" id="KW-0808">Transferase</keyword>
<reference evidence="14" key="1">
    <citation type="submission" date="2025-08" db="UniProtKB">
        <authorList>
            <consortium name="RefSeq"/>
        </authorList>
    </citation>
    <scope>IDENTIFICATION</scope>
</reference>